<dbReference type="STRING" id="490829.SAMN05421850_10554"/>
<accession>A0A1G8N3T7</accession>
<dbReference type="Gene3D" id="1.10.760.10">
    <property type="entry name" value="Cytochrome c-like domain"/>
    <property type="match status" value="1"/>
</dbReference>
<dbReference type="Pfam" id="PF00034">
    <property type="entry name" value="Cytochrom_C"/>
    <property type="match status" value="1"/>
</dbReference>
<dbReference type="InterPro" id="IPR009056">
    <property type="entry name" value="Cyt_c-like_dom"/>
</dbReference>
<proteinExistence type="predicted"/>
<evidence type="ECO:0000256" key="3">
    <source>
        <dbReference type="ARBA" id="ARBA00022723"/>
    </source>
</evidence>
<evidence type="ECO:0000256" key="6">
    <source>
        <dbReference type="PROSITE-ProRule" id="PRU00433"/>
    </source>
</evidence>
<evidence type="ECO:0000313" key="8">
    <source>
        <dbReference type="EMBL" id="SDI74756.1"/>
    </source>
</evidence>
<keyword evidence="9" id="KW-1185">Reference proteome</keyword>
<keyword evidence="5 6" id="KW-0408">Iron</keyword>
<protein>
    <submittedName>
        <fullName evidence="8">Cytochrome c</fullName>
    </submittedName>
</protein>
<dbReference type="OrthoDB" id="9805828at2"/>
<evidence type="ECO:0000259" key="7">
    <source>
        <dbReference type="PROSITE" id="PS51007"/>
    </source>
</evidence>
<dbReference type="PROSITE" id="PS51007">
    <property type="entry name" value="CYTC"/>
    <property type="match status" value="1"/>
</dbReference>
<keyword evidence="2 6" id="KW-0349">Heme</keyword>
<evidence type="ECO:0000256" key="2">
    <source>
        <dbReference type="ARBA" id="ARBA00022617"/>
    </source>
</evidence>
<dbReference type="GO" id="GO:0046872">
    <property type="term" value="F:metal ion binding"/>
    <property type="evidence" value="ECO:0007669"/>
    <property type="project" value="UniProtKB-KW"/>
</dbReference>
<dbReference type="PRINTS" id="PR00604">
    <property type="entry name" value="CYTCHRMECIAB"/>
</dbReference>
<dbReference type="EMBL" id="FNEB01000005">
    <property type="protein sequence ID" value="SDI74756.1"/>
    <property type="molecule type" value="Genomic_DNA"/>
</dbReference>
<evidence type="ECO:0000256" key="5">
    <source>
        <dbReference type="ARBA" id="ARBA00023004"/>
    </source>
</evidence>
<keyword evidence="4" id="KW-0249">Electron transport</keyword>
<keyword evidence="1" id="KW-0813">Transport</keyword>
<keyword evidence="3 6" id="KW-0479">Metal-binding</keyword>
<dbReference type="Proteomes" id="UP000199340">
    <property type="component" value="Unassembled WGS sequence"/>
</dbReference>
<feature type="domain" description="Cytochrome c" evidence="7">
    <location>
        <begin position="74"/>
        <end position="174"/>
    </location>
</feature>
<dbReference type="AlphaFoldDB" id="A0A1G8N3T7"/>
<dbReference type="PANTHER" id="PTHR11961">
    <property type="entry name" value="CYTOCHROME C"/>
    <property type="match status" value="1"/>
</dbReference>
<reference evidence="8 9" key="1">
    <citation type="submission" date="2016-10" db="EMBL/GenBank/DDBJ databases">
        <authorList>
            <person name="de Groot N.N."/>
        </authorList>
    </citation>
    <scope>NUCLEOTIDE SEQUENCE [LARGE SCALE GENOMIC DNA]</scope>
    <source>
        <strain evidence="8 9">DSM 28010</strain>
    </source>
</reference>
<dbReference type="InterPro" id="IPR036909">
    <property type="entry name" value="Cyt_c-like_dom_sf"/>
</dbReference>
<evidence type="ECO:0000313" key="9">
    <source>
        <dbReference type="Proteomes" id="UP000199340"/>
    </source>
</evidence>
<gene>
    <name evidence="8" type="ORF">SAMN05421850_10554</name>
</gene>
<name>A0A1G8N3T7_9RHOB</name>
<dbReference type="GO" id="GO:0020037">
    <property type="term" value="F:heme binding"/>
    <property type="evidence" value="ECO:0007669"/>
    <property type="project" value="InterPro"/>
</dbReference>
<dbReference type="InterPro" id="IPR002327">
    <property type="entry name" value="Cyt_c_1A/1B"/>
</dbReference>
<evidence type="ECO:0000256" key="1">
    <source>
        <dbReference type="ARBA" id="ARBA00022448"/>
    </source>
</evidence>
<dbReference type="GO" id="GO:0009055">
    <property type="term" value="F:electron transfer activity"/>
    <property type="evidence" value="ECO:0007669"/>
    <property type="project" value="InterPro"/>
</dbReference>
<evidence type="ECO:0000256" key="4">
    <source>
        <dbReference type="ARBA" id="ARBA00022982"/>
    </source>
</evidence>
<organism evidence="8 9">
    <name type="scientific">Lutimaribacter saemankumensis</name>
    <dbReference type="NCBI Taxonomy" id="490829"/>
    <lineage>
        <taxon>Bacteria</taxon>
        <taxon>Pseudomonadati</taxon>
        <taxon>Pseudomonadota</taxon>
        <taxon>Alphaproteobacteria</taxon>
        <taxon>Rhodobacterales</taxon>
        <taxon>Roseobacteraceae</taxon>
        <taxon>Lutimaribacter</taxon>
    </lineage>
</organism>
<dbReference type="SUPFAM" id="SSF46626">
    <property type="entry name" value="Cytochrome c"/>
    <property type="match status" value="1"/>
</dbReference>
<sequence>MFDTMTITKAGGALCGALLIFLLGKWGAETLYHMGGGHGGEEHTAGYVIEVEGGDDAAEEPAEEMDVAAVLAAGDPGAGARVFNKCKACHKLEKGENATGPYLYGVVGRPIDSAEGYGYSGALEEQGAEAWTPETLFAFLENPKGWAPGTTMSFAGLKKPEDRADVIAYLATIGQ</sequence>